<accession>A0A937F884</accession>
<keyword evidence="8" id="KW-0460">Magnesium</keyword>
<keyword evidence="6 13" id="KW-0812">Transmembrane</keyword>
<keyword evidence="7" id="KW-0479">Metal-binding</keyword>
<keyword evidence="12 13" id="KW-0472">Membrane</keyword>
<dbReference type="InterPro" id="IPR036412">
    <property type="entry name" value="HAD-like_sf"/>
</dbReference>
<dbReference type="GO" id="GO:0043682">
    <property type="term" value="F:P-type divalent copper transporter activity"/>
    <property type="evidence" value="ECO:0007669"/>
    <property type="project" value="TreeGrafter"/>
</dbReference>
<feature type="transmembrane region" description="Helical" evidence="13">
    <location>
        <begin position="451"/>
        <end position="473"/>
    </location>
</feature>
<dbReference type="CDD" id="cd00371">
    <property type="entry name" value="HMA"/>
    <property type="match status" value="1"/>
</dbReference>
<evidence type="ECO:0000256" key="10">
    <source>
        <dbReference type="ARBA" id="ARBA00022989"/>
    </source>
</evidence>
<feature type="domain" description="HMA" evidence="14">
    <location>
        <begin position="94"/>
        <end position="160"/>
    </location>
</feature>
<gene>
    <name evidence="15" type="ORF">JL102_19070</name>
</gene>
<dbReference type="PROSITE" id="PS00154">
    <property type="entry name" value="ATPASE_E1_E2"/>
    <property type="match status" value="1"/>
</dbReference>
<feature type="transmembrane region" description="Helical" evidence="13">
    <location>
        <begin position="177"/>
        <end position="196"/>
    </location>
</feature>
<feature type="transmembrane region" description="Helical" evidence="13">
    <location>
        <begin position="216"/>
        <end position="234"/>
    </location>
</feature>
<evidence type="ECO:0000256" key="3">
    <source>
        <dbReference type="ARBA" id="ARBA00022448"/>
    </source>
</evidence>
<dbReference type="SUPFAM" id="SSF81653">
    <property type="entry name" value="Calcium ATPase, transduction domain A"/>
    <property type="match status" value="1"/>
</dbReference>
<dbReference type="Pfam" id="PF12156">
    <property type="entry name" value="ATPase-cat_bd"/>
    <property type="match status" value="1"/>
</dbReference>
<evidence type="ECO:0000256" key="12">
    <source>
        <dbReference type="ARBA" id="ARBA00023136"/>
    </source>
</evidence>
<dbReference type="GO" id="GO:0005524">
    <property type="term" value="F:ATP binding"/>
    <property type="evidence" value="ECO:0007669"/>
    <property type="project" value="InterPro"/>
</dbReference>
<evidence type="ECO:0000256" key="1">
    <source>
        <dbReference type="ARBA" id="ARBA00004651"/>
    </source>
</evidence>
<evidence type="ECO:0000256" key="9">
    <source>
        <dbReference type="ARBA" id="ARBA00022967"/>
    </source>
</evidence>
<keyword evidence="5" id="KW-0597">Phosphoprotein</keyword>
<reference evidence="15" key="1">
    <citation type="submission" date="2021-01" db="EMBL/GenBank/DDBJ databases">
        <title>Fulvivirga kasyanovii gen. nov., sp nov., a novel member of the phylum Bacteroidetes isolated from seawater in a mussel farm.</title>
        <authorList>
            <person name="Zhao L.-H."/>
            <person name="Wang Z.-J."/>
        </authorList>
    </citation>
    <scope>NUCLEOTIDE SEQUENCE</scope>
    <source>
        <strain evidence="15">2943</strain>
    </source>
</reference>
<evidence type="ECO:0000256" key="7">
    <source>
        <dbReference type="ARBA" id="ARBA00022723"/>
    </source>
</evidence>
<keyword evidence="3" id="KW-0813">Transport</keyword>
<dbReference type="SUPFAM" id="SSF55008">
    <property type="entry name" value="HMA, heavy metal-associated domain"/>
    <property type="match status" value="1"/>
</dbReference>
<dbReference type="Gene3D" id="3.40.1110.10">
    <property type="entry name" value="Calcium-transporting ATPase, cytoplasmic domain N"/>
    <property type="match status" value="1"/>
</dbReference>
<feature type="transmembrane region" description="Helical" evidence="13">
    <location>
        <begin position="274"/>
        <end position="292"/>
    </location>
</feature>
<dbReference type="InterPro" id="IPR023298">
    <property type="entry name" value="ATPase_P-typ_TM_dom_sf"/>
</dbReference>
<keyword evidence="11" id="KW-0406">Ion transport</keyword>
<dbReference type="RefSeq" id="WP_202246053.1">
    <property type="nucleotide sequence ID" value="NZ_JAESIY010000011.1"/>
</dbReference>
<dbReference type="PRINTS" id="PR00119">
    <property type="entry name" value="CATATPASE"/>
</dbReference>
<dbReference type="Pfam" id="PF00702">
    <property type="entry name" value="Hydrolase"/>
    <property type="match status" value="1"/>
</dbReference>
<feature type="transmembrane region" description="Helical" evidence="13">
    <location>
        <begin position="741"/>
        <end position="762"/>
    </location>
</feature>
<dbReference type="InterPro" id="IPR023299">
    <property type="entry name" value="ATPase_P-typ_cyto_dom_N"/>
</dbReference>
<evidence type="ECO:0000313" key="15">
    <source>
        <dbReference type="EMBL" id="MBL3658262.1"/>
    </source>
</evidence>
<dbReference type="SUPFAM" id="SSF81665">
    <property type="entry name" value="Calcium ATPase, transmembrane domain M"/>
    <property type="match status" value="1"/>
</dbReference>
<feature type="transmembrane region" description="Helical" evidence="13">
    <location>
        <begin position="246"/>
        <end position="268"/>
    </location>
</feature>
<dbReference type="InterPro" id="IPR021993">
    <property type="entry name" value="ATPase-cat-bd"/>
</dbReference>
<dbReference type="InterPro" id="IPR008250">
    <property type="entry name" value="ATPase_P-typ_transduc_dom_A_sf"/>
</dbReference>
<keyword evidence="9" id="KW-1278">Translocase</keyword>
<dbReference type="InterPro" id="IPR006121">
    <property type="entry name" value="HMA_dom"/>
</dbReference>
<dbReference type="GO" id="GO:0055070">
    <property type="term" value="P:copper ion homeostasis"/>
    <property type="evidence" value="ECO:0007669"/>
    <property type="project" value="TreeGrafter"/>
</dbReference>
<organism evidence="15 16">
    <name type="scientific">Fulvivirga sediminis</name>
    <dbReference type="NCBI Taxonomy" id="2803949"/>
    <lineage>
        <taxon>Bacteria</taxon>
        <taxon>Pseudomonadati</taxon>
        <taxon>Bacteroidota</taxon>
        <taxon>Cytophagia</taxon>
        <taxon>Cytophagales</taxon>
        <taxon>Fulvivirgaceae</taxon>
        <taxon>Fulvivirga</taxon>
    </lineage>
</organism>
<evidence type="ECO:0000256" key="13">
    <source>
        <dbReference type="SAM" id="Phobius"/>
    </source>
</evidence>
<dbReference type="AlphaFoldDB" id="A0A937F884"/>
<dbReference type="NCBIfam" id="TIGR01494">
    <property type="entry name" value="ATPase_P-type"/>
    <property type="match status" value="1"/>
</dbReference>
<comment type="caution">
    <text evidence="15">The sequence shown here is derived from an EMBL/GenBank/DDBJ whole genome shotgun (WGS) entry which is preliminary data.</text>
</comment>
<dbReference type="EMBL" id="JAESIY010000011">
    <property type="protein sequence ID" value="MBL3658262.1"/>
    <property type="molecule type" value="Genomic_DNA"/>
</dbReference>
<dbReference type="Gene3D" id="2.70.150.10">
    <property type="entry name" value="Calcium-transporting ATPase, cytoplasmic transduction domain A"/>
    <property type="match status" value="1"/>
</dbReference>
<dbReference type="PANTHER" id="PTHR43520">
    <property type="entry name" value="ATP7, ISOFORM B"/>
    <property type="match status" value="1"/>
</dbReference>
<proteinExistence type="inferred from homology"/>
<dbReference type="GO" id="GO:0016887">
    <property type="term" value="F:ATP hydrolysis activity"/>
    <property type="evidence" value="ECO:0007669"/>
    <property type="project" value="InterPro"/>
</dbReference>
<protein>
    <submittedName>
        <fullName evidence="15">Heavy metal translocating P-type ATPase metal-binding domain-containing protein</fullName>
    </submittedName>
</protein>
<dbReference type="PROSITE" id="PS50846">
    <property type="entry name" value="HMA_2"/>
    <property type="match status" value="1"/>
</dbReference>
<evidence type="ECO:0000256" key="11">
    <source>
        <dbReference type="ARBA" id="ARBA00023065"/>
    </source>
</evidence>
<keyword evidence="16" id="KW-1185">Reference proteome</keyword>
<dbReference type="GO" id="GO:0005886">
    <property type="term" value="C:plasma membrane"/>
    <property type="evidence" value="ECO:0007669"/>
    <property type="project" value="UniProtKB-SubCell"/>
</dbReference>
<dbReference type="InterPro" id="IPR018303">
    <property type="entry name" value="ATPase_P-typ_P_site"/>
</dbReference>
<evidence type="ECO:0000256" key="8">
    <source>
        <dbReference type="ARBA" id="ARBA00022842"/>
    </source>
</evidence>
<comment type="similarity">
    <text evidence="2">Belongs to the cation transport ATPase (P-type) (TC 3.A.3) family. Type IB subfamily.</text>
</comment>
<dbReference type="GO" id="GO:0005507">
    <property type="term" value="F:copper ion binding"/>
    <property type="evidence" value="ECO:0007669"/>
    <property type="project" value="TreeGrafter"/>
</dbReference>
<evidence type="ECO:0000256" key="4">
    <source>
        <dbReference type="ARBA" id="ARBA00022475"/>
    </source>
</evidence>
<dbReference type="SUPFAM" id="SSF56784">
    <property type="entry name" value="HAD-like"/>
    <property type="match status" value="1"/>
</dbReference>
<dbReference type="InterPro" id="IPR023214">
    <property type="entry name" value="HAD_sf"/>
</dbReference>
<sequence length="798" mass="89827">MDLSHIRNSMIQVEEKVLCHHCGEECRDEHIYYDNRDFCCVGCKSIYELFQEDDLKELYQSRNKSNPHLRGKYDFLRNDEIKEQLLNFQSADHSIIHLDLPDIHCSSCVYVLENLNEFHDGIIQTKVNFMKRAAEVHFDPRYISLEELAILLSSIGYPPQFNAADGLKKGKSKRNRISLKIGVAAFCFGNIMLLSFPEYLGIKDQMSHDFDRFFSYLNLFLVIPAFFFSGKEYFISAYKGLKRSFVNIDVPIALGMAILFLRSAYEIISATGAGYMDSLAGLIFFLLIGKWFQNKTYENLSFDRDYKSYFPLAVLKRDGDQEVPVPIQQVKEGDEIIIRNQEIIPADAVLLSDSANIDYSFVTGEQRAVKMNKGDHIYAGGRQVGERIYLKVTKETSQSYLTSLWNSDTFLQKKDSVSMIDRISKYFTIAIFSIAIVASVCWYFIDPSQIWLVSTSVLIVACPCALALSAPFTHGNTMRILGRNRFYLKSAEVAEKLTNVNTIVFDKTGTITTAGDHRVTYSGTAMKSLEKSILKGMTANSTHPLSKRIYDSLEGVELLRVDDFKEVVGKGISAVFGKKVYKLGSSSWTMHNNKVREGSVFFSENDQLIGSFQVTNYYRPGLTKMVGDLSLLKYDLELLSGDNHQEEKVLKNILPQLRSMLFKQKPEDKLNYVKSLQQQRHRVLMLGDGLNDAGALSQSDVGIAVAEDVSAFSPACDAIIEGASVTKLSEFLQYVTEAKKIVIASFIISFLYNVVGLSFAVSGWLTPVFAAVLMPLSSITVVAFTTIAGNLLARKLKL</sequence>
<dbReference type="Gene3D" id="3.30.70.100">
    <property type="match status" value="1"/>
</dbReference>
<name>A0A937F884_9BACT</name>
<dbReference type="PRINTS" id="PR00943">
    <property type="entry name" value="CUATPASE"/>
</dbReference>
<feature type="transmembrane region" description="Helical" evidence="13">
    <location>
        <begin position="768"/>
        <end position="793"/>
    </location>
</feature>
<feature type="transmembrane region" description="Helical" evidence="13">
    <location>
        <begin position="426"/>
        <end position="445"/>
    </location>
</feature>
<keyword evidence="10 13" id="KW-1133">Transmembrane helix</keyword>
<dbReference type="PANTHER" id="PTHR43520:SF5">
    <property type="entry name" value="CATION-TRANSPORTING P-TYPE ATPASE-RELATED"/>
    <property type="match status" value="1"/>
</dbReference>
<evidence type="ECO:0000256" key="6">
    <source>
        <dbReference type="ARBA" id="ARBA00022692"/>
    </source>
</evidence>
<evidence type="ECO:0000256" key="5">
    <source>
        <dbReference type="ARBA" id="ARBA00022553"/>
    </source>
</evidence>
<dbReference type="Pfam" id="PF00122">
    <property type="entry name" value="E1-E2_ATPase"/>
    <property type="match status" value="1"/>
</dbReference>
<evidence type="ECO:0000259" key="14">
    <source>
        <dbReference type="PROSITE" id="PS50846"/>
    </source>
</evidence>
<dbReference type="InterPro" id="IPR036163">
    <property type="entry name" value="HMA_dom_sf"/>
</dbReference>
<dbReference type="InterPro" id="IPR001757">
    <property type="entry name" value="P_typ_ATPase"/>
</dbReference>
<keyword evidence="4" id="KW-1003">Cell membrane</keyword>
<dbReference type="Proteomes" id="UP000659388">
    <property type="component" value="Unassembled WGS sequence"/>
</dbReference>
<dbReference type="InterPro" id="IPR059000">
    <property type="entry name" value="ATPase_P-type_domA"/>
</dbReference>
<evidence type="ECO:0000313" key="16">
    <source>
        <dbReference type="Proteomes" id="UP000659388"/>
    </source>
</evidence>
<dbReference type="Gene3D" id="3.40.50.1000">
    <property type="entry name" value="HAD superfamily/HAD-like"/>
    <property type="match status" value="1"/>
</dbReference>
<comment type="subcellular location">
    <subcellularLocation>
        <location evidence="1">Cell membrane</location>
        <topology evidence="1">Multi-pass membrane protein</topology>
    </subcellularLocation>
</comment>
<evidence type="ECO:0000256" key="2">
    <source>
        <dbReference type="ARBA" id="ARBA00006024"/>
    </source>
</evidence>